<gene>
    <name evidence="3" type="ORF">DNTS_003331</name>
</gene>
<evidence type="ECO:0000313" key="3">
    <source>
        <dbReference type="EMBL" id="TRY91667.1"/>
    </source>
</evidence>
<keyword evidence="2" id="KW-1133">Transmembrane helix</keyword>
<protein>
    <submittedName>
        <fullName evidence="3">Uncharacterized protein</fullName>
    </submittedName>
</protein>
<keyword evidence="4" id="KW-1185">Reference proteome</keyword>
<dbReference type="PANTHER" id="PTHR14256">
    <property type="entry name" value="NADH-UBIQUINONE OXIDOREDUCTASE MLRQ SUBUNIT"/>
    <property type="match status" value="1"/>
</dbReference>
<comment type="caution">
    <text evidence="3">The sequence shown here is derived from an EMBL/GenBank/DDBJ whole genome shotgun (WGS) entry which is preliminary data.</text>
</comment>
<dbReference type="PANTHER" id="PTHR14256:SF5">
    <property type="entry name" value="NADH DEHYDROGENASE [UBIQUINONE] 1 ALPHA SUBCOMPLEX SUBUNIT 4-LIKE 2"/>
    <property type="match status" value="1"/>
</dbReference>
<feature type="compositionally biased region" description="Basic and acidic residues" evidence="1">
    <location>
        <begin position="13"/>
        <end position="22"/>
    </location>
</feature>
<keyword evidence="2" id="KW-0812">Transmembrane</keyword>
<dbReference type="EMBL" id="SRMA01025726">
    <property type="protein sequence ID" value="TRY91667.1"/>
    <property type="molecule type" value="Genomic_DNA"/>
</dbReference>
<feature type="transmembrane region" description="Helical" evidence="2">
    <location>
        <begin position="133"/>
        <end position="155"/>
    </location>
</feature>
<dbReference type="InterPro" id="IPR010530">
    <property type="entry name" value="B12D"/>
</dbReference>
<proteinExistence type="predicted"/>
<dbReference type="Pfam" id="PF06522">
    <property type="entry name" value="B12D"/>
    <property type="match status" value="1"/>
</dbReference>
<dbReference type="OrthoDB" id="5511684at2759"/>
<feature type="compositionally biased region" description="Basic and acidic residues" evidence="1">
    <location>
        <begin position="31"/>
        <end position="43"/>
    </location>
</feature>
<feature type="compositionally biased region" description="Polar residues" evidence="1">
    <location>
        <begin position="1"/>
        <end position="10"/>
    </location>
</feature>
<keyword evidence="2" id="KW-0472">Membrane</keyword>
<sequence>MGDDTNSTCRGSRAREVTREEWNQEPQSSRLDPREHERRHEHTSLSLSLGLSRSLSPEASSPSSFPPLSVICEAHSLSLSLSLINSLAPVLLLFVDFIKDAAEEEEEHFSLQEMQDLSAKIALSEDSCVLLQLIPQVFFICLGMGGAFVYLLRLAKGPHVVWNRKNPEPWNQLSPNYQYKVCIAPEGAVSVDHQQVKEGIFVKEGYNLERIPSLAPNALIGGWRVKKRTRAPPQSFPSQSSCSLQGSEAAGTPIRCGRIRGAWRVCGHQHGLQEPEEGRTGLLIVAPARRCV</sequence>
<dbReference type="AlphaFoldDB" id="A0A553QP13"/>
<dbReference type="Proteomes" id="UP000316079">
    <property type="component" value="Unassembled WGS sequence"/>
</dbReference>
<reference evidence="3 4" key="1">
    <citation type="journal article" date="2019" name="Sci. Data">
        <title>Hybrid genome assembly and annotation of Danionella translucida.</title>
        <authorList>
            <person name="Kadobianskyi M."/>
            <person name="Schulze L."/>
            <person name="Schuelke M."/>
            <person name="Judkewitz B."/>
        </authorList>
    </citation>
    <scope>NUCLEOTIDE SEQUENCE [LARGE SCALE GENOMIC DNA]</scope>
    <source>
        <strain evidence="3 4">Bolton</strain>
    </source>
</reference>
<feature type="region of interest" description="Disordered" evidence="1">
    <location>
        <begin position="1"/>
        <end position="45"/>
    </location>
</feature>
<organism evidence="3 4">
    <name type="scientific">Danionella cerebrum</name>
    <dbReference type="NCBI Taxonomy" id="2873325"/>
    <lineage>
        <taxon>Eukaryota</taxon>
        <taxon>Metazoa</taxon>
        <taxon>Chordata</taxon>
        <taxon>Craniata</taxon>
        <taxon>Vertebrata</taxon>
        <taxon>Euteleostomi</taxon>
        <taxon>Actinopterygii</taxon>
        <taxon>Neopterygii</taxon>
        <taxon>Teleostei</taxon>
        <taxon>Ostariophysi</taxon>
        <taxon>Cypriniformes</taxon>
        <taxon>Danionidae</taxon>
        <taxon>Danioninae</taxon>
        <taxon>Danionella</taxon>
    </lineage>
</organism>
<accession>A0A553QP13</accession>
<name>A0A553QP13_9TELE</name>
<evidence type="ECO:0000313" key="4">
    <source>
        <dbReference type="Proteomes" id="UP000316079"/>
    </source>
</evidence>
<dbReference type="STRING" id="623744.A0A553QP13"/>
<evidence type="ECO:0000256" key="2">
    <source>
        <dbReference type="SAM" id="Phobius"/>
    </source>
</evidence>
<evidence type="ECO:0000256" key="1">
    <source>
        <dbReference type="SAM" id="MobiDB-lite"/>
    </source>
</evidence>